<proteinExistence type="predicted"/>
<keyword evidence="3" id="KW-1185">Reference proteome</keyword>
<reference evidence="2 3" key="1">
    <citation type="submission" date="2019-06" db="EMBL/GenBank/DDBJ databases">
        <title>WGS assembly of Gossypium darwinii.</title>
        <authorList>
            <person name="Chen Z.J."/>
            <person name="Sreedasyam A."/>
            <person name="Ando A."/>
            <person name="Song Q."/>
            <person name="De L."/>
            <person name="Hulse-Kemp A."/>
            <person name="Ding M."/>
            <person name="Ye W."/>
            <person name="Kirkbride R."/>
            <person name="Jenkins J."/>
            <person name="Plott C."/>
            <person name="Lovell J."/>
            <person name="Lin Y.-M."/>
            <person name="Vaughn R."/>
            <person name="Liu B."/>
            <person name="Li W."/>
            <person name="Simpson S."/>
            <person name="Scheffler B."/>
            <person name="Saski C."/>
            <person name="Grover C."/>
            <person name="Hu G."/>
            <person name="Conover J."/>
            <person name="Carlson J."/>
            <person name="Shu S."/>
            <person name="Boston L."/>
            <person name="Williams M."/>
            <person name="Peterson D."/>
            <person name="Mcgee K."/>
            <person name="Jones D."/>
            <person name="Wendel J."/>
            <person name="Stelly D."/>
            <person name="Grimwood J."/>
            <person name="Schmutz J."/>
        </authorList>
    </citation>
    <scope>NUCLEOTIDE SEQUENCE [LARGE SCALE GENOMIC DNA]</scope>
    <source>
        <strain evidence="2">1808015.09</strain>
    </source>
</reference>
<evidence type="ECO:0000313" key="2">
    <source>
        <dbReference type="EMBL" id="TYH16093.1"/>
    </source>
</evidence>
<dbReference type="EMBL" id="CM017692">
    <property type="protein sequence ID" value="TYH16093.1"/>
    <property type="molecule type" value="Genomic_DNA"/>
</dbReference>
<keyword evidence="1" id="KW-0472">Membrane</keyword>
<keyword evidence="1" id="KW-1133">Transmembrane helix</keyword>
<accession>A0A5D2GE09</accession>
<evidence type="ECO:0000313" key="3">
    <source>
        <dbReference type="Proteomes" id="UP000323506"/>
    </source>
</evidence>
<organism evidence="2 3">
    <name type="scientific">Gossypium darwinii</name>
    <name type="common">Darwin's cotton</name>
    <name type="synonym">Gossypium barbadense var. darwinii</name>
    <dbReference type="NCBI Taxonomy" id="34276"/>
    <lineage>
        <taxon>Eukaryota</taxon>
        <taxon>Viridiplantae</taxon>
        <taxon>Streptophyta</taxon>
        <taxon>Embryophyta</taxon>
        <taxon>Tracheophyta</taxon>
        <taxon>Spermatophyta</taxon>
        <taxon>Magnoliopsida</taxon>
        <taxon>eudicotyledons</taxon>
        <taxon>Gunneridae</taxon>
        <taxon>Pentapetalae</taxon>
        <taxon>rosids</taxon>
        <taxon>malvids</taxon>
        <taxon>Malvales</taxon>
        <taxon>Malvaceae</taxon>
        <taxon>Malvoideae</taxon>
        <taxon>Gossypium</taxon>
    </lineage>
</organism>
<evidence type="ECO:0000256" key="1">
    <source>
        <dbReference type="SAM" id="Phobius"/>
    </source>
</evidence>
<dbReference type="Proteomes" id="UP000323506">
    <property type="component" value="Chromosome A05"/>
</dbReference>
<sequence length="99" mass="11386">MKLVAAYPLEDAVISFLEKPQTISRSQNFGSKSKGFSECFQHGGRWQSINMEIISFHCKRWFLPQGNFNPLAVLFLSVSSAEIIGSIIYSMAWSWFLFW</sequence>
<gene>
    <name evidence="2" type="ORF">ES288_A05G091100v1</name>
</gene>
<keyword evidence="1" id="KW-0812">Transmembrane</keyword>
<feature type="transmembrane region" description="Helical" evidence="1">
    <location>
        <begin position="71"/>
        <end position="98"/>
    </location>
</feature>
<name>A0A5D2GE09_GOSDA</name>
<protein>
    <submittedName>
        <fullName evidence="2">Uncharacterized protein</fullName>
    </submittedName>
</protein>
<dbReference type="AlphaFoldDB" id="A0A5D2GE09"/>